<evidence type="ECO:0000259" key="2">
    <source>
        <dbReference type="Pfam" id="PF08241"/>
    </source>
</evidence>
<evidence type="ECO:0000313" key="3">
    <source>
        <dbReference type="EMBL" id="GAF92382.1"/>
    </source>
</evidence>
<dbReference type="GO" id="GO:0008757">
    <property type="term" value="F:S-adenosylmethionine-dependent methyltransferase activity"/>
    <property type="evidence" value="ECO:0007669"/>
    <property type="project" value="InterPro"/>
</dbReference>
<name>X0TW60_9ZZZZ</name>
<keyword evidence="1" id="KW-0808">Transferase</keyword>
<gene>
    <name evidence="3" type="ORF">S01H1_19186</name>
</gene>
<feature type="domain" description="Methyltransferase type 11" evidence="2">
    <location>
        <begin position="55"/>
        <end position="151"/>
    </location>
</feature>
<dbReference type="InterPro" id="IPR050447">
    <property type="entry name" value="Erg6_SMT_methyltransf"/>
</dbReference>
<dbReference type="Pfam" id="PF08241">
    <property type="entry name" value="Methyltransf_11"/>
    <property type="match status" value="1"/>
</dbReference>
<dbReference type="CDD" id="cd02440">
    <property type="entry name" value="AdoMet_MTases"/>
    <property type="match status" value="1"/>
</dbReference>
<organism evidence="3">
    <name type="scientific">marine sediment metagenome</name>
    <dbReference type="NCBI Taxonomy" id="412755"/>
    <lineage>
        <taxon>unclassified sequences</taxon>
        <taxon>metagenomes</taxon>
        <taxon>ecological metagenomes</taxon>
    </lineage>
</organism>
<evidence type="ECO:0000256" key="1">
    <source>
        <dbReference type="ARBA" id="ARBA00022679"/>
    </source>
</evidence>
<accession>X0TW60</accession>
<dbReference type="InterPro" id="IPR013216">
    <property type="entry name" value="Methyltransf_11"/>
</dbReference>
<dbReference type="Gene3D" id="3.40.50.150">
    <property type="entry name" value="Vaccinia Virus protein VP39"/>
    <property type="match status" value="1"/>
</dbReference>
<dbReference type="SUPFAM" id="SSF53335">
    <property type="entry name" value="S-adenosyl-L-methionine-dependent methyltransferases"/>
    <property type="match status" value="1"/>
</dbReference>
<proteinExistence type="predicted"/>
<dbReference type="InterPro" id="IPR029063">
    <property type="entry name" value="SAM-dependent_MTases_sf"/>
</dbReference>
<dbReference type="PANTHER" id="PTHR44068">
    <property type="entry name" value="ZGC:194242"/>
    <property type="match status" value="1"/>
</dbReference>
<dbReference type="PANTHER" id="PTHR44068:SF11">
    <property type="entry name" value="GERANYL DIPHOSPHATE 2-C-METHYLTRANSFERASE"/>
    <property type="match status" value="1"/>
</dbReference>
<sequence>MSEERTDSQIKLCCAAFYQSDIVRLMLGDVLHPGGLELTGHLGAVMGLKKTDRVLDVACGRGASAVHLAERFGCQVTGLDYGAENIAAARARAAERDLAHLTTFRQGDAEGLPFDDGAFDAVISECSFCTFPDKAAAAREMARVLRPKGQMGLTDMTVRGPLPADLQGLLSWVACVAGAGTPESYVASFRGAGFGHFTVEDHRDALLEMVNDVRRRLLGVELAVGLGKLDLGDLNLDEGKRLALRAVELIEIGTVGYTLVAAILND</sequence>
<reference evidence="3" key="1">
    <citation type="journal article" date="2014" name="Front. Microbiol.">
        <title>High frequency of phylogenetically diverse reductive dehalogenase-homologous genes in deep subseafloor sedimentary metagenomes.</title>
        <authorList>
            <person name="Kawai M."/>
            <person name="Futagami T."/>
            <person name="Toyoda A."/>
            <person name="Takaki Y."/>
            <person name="Nishi S."/>
            <person name="Hori S."/>
            <person name="Arai W."/>
            <person name="Tsubouchi T."/>
            <person name="Morono Y."/>
            <person name="Uchiyama I."/>
            <person name="Ito T."/>
            <person name="Fujiyama A."/>
            <person name="Inagaki F."/>
            <person name="Takami H."/>
        </authorList>
    </citation>
    <scope>NUCLEOTIDE SEQUENCE</scope>
    <source>
        <strain evidence="3">Expedition CK06-06</strain>
    </source>
</reference>
<comment type="caution">
    <text evidence="3">The sequence shown here is derived from an EMBL/GenBank/DDBJ whole genome shotgun (WGS) entry which is preliminary data.</text>
</comment>
<dbReference type="AlphaFoldDB" id="X0TW60"/>
<dbReference type="EMBL" id="BARS01010332">
    <property type="protein sequence ID" value="GAF92382.1"/>
    <property type="molecule type" value="Genomic_DNA"/>
</dbReference>
<protein>
    <recommendedName>
        <fullName evidence="2">Methyltransferase type 11 domain-containing protein</fullName>
    </recommendedName>
</protein>